<protein>
    <submittedName>
        <fullName evidence="2">Uncharacterized protein</fullName>
    </submittedName>
</protein>
<evidence type="ECO:0000313" key="2">
    <source>
        <dbReference type="EMBL" id="KAK4265874.1"/>
    </source>
</evidence>
<dbReference type="AlphaFoldDB" id="A0AAE1JD28"/>
<accession>A0AAE1JD28</accession>
<dbReference type="EMBL" id="JAWXYG010000008">
    <property type="protein sequence ID" value="KAK4265874.1"/>
    <property type="molecule type" value="Genomic_DNA"/>
</dbReference>
<evidence type="ECO:0000256" key="1">
    <source>
        <dbReference type="SAM" id="MobiDB-lite"/>
    </source>
</evidence>
<keyword evidence="3" id="KW-1185">Reference proteome</keyword>
<reference evidence="2" key="1">
    <citation type="submission" date="2023-10" db="EMBL/GenBank/DDBJ databases">
        <title>Chromosome-level genome of the transformable northern wattle, Acacia crassicarpa.</title>
        <authorList>
            <person name="Massaro I."/>
            <person name="Sinha N.R."/>
            <person name="Poethig S."/>
            <person name="Leichty A.R."/>
        </authorList>
    </citation>
    <scope>NUCLEOTIDE SEQUENCE</scope>
    <source>
        <strain evidence="2">Acra3RX</strain>
        <tissue evidence="2">Leaf</tissue>
    </source>
</reference>
<name>A0AAE1JD28_9FABA</name>
<feature type="compositionally biased region" description="Acidic residues" evidence="1">
    <location>
        <begin position="15"/>
        <end position="36"/>
    </location>
</feature>
<sequence length="130" mass="14205">MSWLQGKTRQVAALEVDDDGDDLFGTSDEEEEEDFNLFDNKSKSKNPTTSKFNKAKSISEASTPPATMAYQHHHHTNPATPVLRSAVTGVFANTGKQDINGITNEGFIHGVLNGSVLLGHHNSITVYHHC</sequence>
<organism evidence="2 3">
    <name type="scientific">Acacia crassicarpa</name>
    <name type="common">northern wattle</name>
    <dbReference type="NCBI Taxonomy" id="499986"/>
    <lineage>
        <taxon>Eukaryota</taxon>
        <taxon>Viridiplantae</taxon>
        <taxon>Streptophyta</taxon>
        <taxon>Embryophyta</taxon>
        <taxon>Tracheophyta</taxon>
        <taxon>Spermatophyta</taxon>
        <taxon>Magnoliopsida</taxon>
        <taxon>eudicotyledons</taxon>
        <taxon>Gunneridae</taxon>
        <taxon>Pentapetalae</taxon>
        <taxon>rosids</taxon>
        <taxon>fabids</taxon>
        <taxon>Fabales</taxon>
        <taxon>Fabaceae</taxon>
        <taxon>Caesalpinioideae</taxon>
        <taxon>mimosoid clade</taxon>
        <taxon>Acacieae</taxon>
        <taxon>Acacia</taxon>
    </lineage>
</organism>
<proteinExistence type="predicted"/>
<gene>
    <name evidence="2" type="ORF">QN277_026866</name>
</gene>
<comment type="caution">
    <text evidence="2">The sequence shown here is derived from an EMBL/GenBank/DDBJ whole genome shotgun (WGS) entry which is preliminary data.</text>
</comment>
<evidence type="ECO:0000313" key="3">
    <source>
        <dbReference type="Proteomes" id="UP001293593"/>
    </source>
</evidence>
<dbReference type="Proteomes" id="UP001293593">
    <property type="component" value="Unassembled WGS sequence"/>
</dbReference>
<feature type="region of interest" description="Disordered" evidence="1">
    <location>
        <begin position="1"/>
        <end position="80"/>
    </location>
</feature>